<dbReference type="RefSeq" id="WP_342808388.1">
    <property type="nucleotide sequence ID" value="NZ_JAOPJZ010000005.1"/>
</dbReference>
<organism evidence="1 2">
    <name type="scientific">Natronosalvus hydrolyticus</name>
    <dbReference type="NCBI Taxonomy" id="2979988"/>
    <lineage>
        <taxon>Archaea</taxon>
        <taxon>Methanobacteriati</taxon>
        <taxon>Methanobacteriota</taxon>
        <taxon>Stenosarchaea group</taxon>
        <taxon>Halobacteria</taxon>
        <taxon>Halobacteriales</taxon>
        <taxon>Natrialbaceae</taxon>
        <taxon>Natronosalvus</taxon>
    </lineage>
</organism>
<dbReference type="EMBL" id="JAOPJZ010000005">
    <property type="protein sequence ID" value="MCU4752043.1"/>
    <property type="molecule type" value="Genomic_DNA"/>
</dbReference>
<dbReference type="Proteomes" id="UP001321047">
    <property type="component" value="Unassembled WGS sequence"/>
</dbReference>
<sequence length="175" mass="18738">MGGEGTDTRAGTDESLELGRLLAQLSTDEVERHAPAVETIRERVETEPSMCLPTVPKLRSLLGESTTAVDQDIAYCLAHLAAEAPNDVAPSVPDVVSFVVENPATPAREDLLACLTAVGEERPELVMKHLERVTLENEAVTLEGGVDGSVTERVDAESVTVADVHEQVLATLEQR</sequence>
<proteinExistence type="predicted"/>
<accession>A0AAP2Z851</accession>
<evidence type="ECO:0000313" key="2">
    <source>
        <dbReference type="Proteomes" id="UP001321047"/>
    </source>
</evidence>
<protein>
    <recommendedName>
        <fullName evidence="3">HEAT repeat domain-containing protein</fullName>
    </recommendedName>
</protein>
<dbReference type="InterPro" id="IPR016024">
    <property type="entry name" value="ARM-type_fold"/>
</dbReference>
<dbReference type="AlphaFoldDB" id="A0AAP2Z851"/>
<evidence type="ECO:0000313" key="1">
    <source>
        <dbReference type="EMBL" id="MCU4752043.1"/>
    </source>
</evidence>
<gene>
    <name evidence="1" type="ORF">OB919_08605</name>
</gene>
<evidence type="ECO:0008006" key="3">
    <source>
        <dbReference type="Google" id="ProtNLM"/>
    </source>
</evidence>
<name>A0AAP2Z851_9EURY</name>
<dbReference type="InterPro" id="IPR011989">
    <property type="entry name" value="ARM-like"/>
</dbReference>
<comment type="caution">
    <text evidence="1">The sequence shown here is derived from an EMBL/GenBank/DDBJ whole genome shotgun (WGS) entry which is preliminary data.</text>
</comment>
<dbReference type="Gene3D" id="1.25.10.10">
    <property type="entry name" value="Leucine-rich Repeat Variant"/>
    <property type="match status" value="1"/>
</dbReference>
<dbReference type="SUPFAM" id="SSF48371">
    <property type="entry name" value="ARM repeat"/>
    <property type="match status" value="1"/>
</dbReference>
<reference evidence="1 2" key="1">
    <citation type="submission" date="2022-09" db="EMBL/GenBank/DDBJ databases">
        <title>Enrichment on poylsaccharides allowed isolation of novel metabolic and taxonomic groups of Haloarchaea.</title>
        <authorList>
            <person name="Sorokin D.Y."/>
            <person name="Elcheninov A.G."/>
            <person name="Khizhniak T.V."/>
            <person name="Kolganova T.V."/>
            <person name="Kublanov I.V."/>
        </authorList>
    </citation>
    <scope>NUCLEOTIDE SEQUENCE [LARGE SCALE GENOMIC DNA]</scope>
    <source>
        <strain evidence="1 2">AArc-curdl1</strain>
    </source>
</reference>
<keyword evidence="2" id="KW-1185">Reference proteome</keyword>